<keyword evidence="3" id="KW-0328">Glycosyltransferase</keyword>
<evidence type="ECO:0000256" key="1">
    <source>
        <dbReference type="ARBA" id="ARBA00004651"/>
    </source>
</evidence>
<dbReference type="PANTHER" id="PTHR33908:SF11">
    <property type="entry name" value="MEMBRANE PROTEIN"/>
    <property type="match status" value="1"/>
</dbReference>
<keyword evidence="5 8" id="KW-0812">Transmembrane</keyword>
<dbReference type="AlphaFoldDB" id="A0A517W315"/>
<feature type="transmembrane region" description="Helical" evidence="8">
    <location>
        <begin position="425"/>
        <end position="444"/>
    </location>
</feature>
<feature type="transmembrane region" description="Helical" evidence="8">
    <location>
        <begin position="523"/>
        <end position="542"/>
    </location>
</feature>
<name>A0A517W315_9PLAN</name>
<dbReference type="Proteomes" id="UP000318704">
    <property type="component" value="Chromosome"/>
</dbReference>
<evidence type="ECO:0000313" key="10">
    <source>
        <dbReference type="Proteomes" id="UP000318704"/>
    </source>
</evidence>
<dbReference type="EMBL" id="CP037920">
    <property type="protein sequence ID" value="QDT99620.1"/>
    <property type="molecule type" value="Genomic_DNA"/>
</dbReference>
<dbReference type="RefSeq" id="WP_144989302.1">
    <property type="nucleotide sequence ID" value="NZ_CP037920.1"/>
</dbReference>
<evidence type="ECO:0000256" key="5">
    <source>
        <dbReference type="ARBA" id="ARBA00022692"/>
    </source>
</evidence>
<feature type="transmembrane region" description="Helical" evidence="8">
    <location>
        <begin position="18"/>
        <end position="39"/>
    </location>
</feature>
<dbReference type="PANTHER" id="PTHR33908">
    <property type="entry name" value="MANNOSYLTRANSFERASE YKCB-RELATED"/>
    <property type="match status" value="1"/>
</dbReference>
<feature type="transmembrane region" description="Helical" evidence="8">
    <location>
        <begin position="273"/>
        <end position="294"/>
    </location>
</feature>
<accession>A0A517W315</accession>
<feature type="transmembrane region" description="Helical" evidence="8">
    <location>
        <begin position="189"/>
        <end position="211"/>
    </location>
</feature>
<proteinExistence type="predicted"/>
<dbReference type="GO" id="GO:0005886">
    <property type="term" value="C:plasma membrane"/>
    <property type="evidence" value="ECO:0007669"/>
    <property type="project" value="UniProtKB-SubCell"/>
</dbReference>
<feature type="transmembrane region" description="Helical" evidence="8">
    <location>
        <begin position="574"/>
        <end position="596"/>
    </location>
</feature>
<evidence type="ECO:0000256" key="2">
    <source>
        <dbReference type="ARBA" id="ARBA00022475"/>
    </source>
</evidence>
<gene>
    <name evidence="9" type="ORF">V144x_51320</name>
</gene>
<feature type="transmembrane region" description="Helical" evidence="8">
    <location>
        <begin position="82"/>
        <end position="99"/>
    </location>
</feature>
<evidence type="ECO:0000256" key="4">
    <source>
        <dbReference type="ARBA" id="ARBA00022679"/>
    </source>
</evidence>
<keyword evidence="7 8" id="KW-0472">Membrane</keyword>
<feature type="transmembrane region" description="Helical" evidence="8">
    <location>
        <begin position="148"/>
        <end position="164"/>
    </location>
</feature>
<dbReference type="GO" id="GO:0016763">
    <property type="term" value="F:pentosyltransferase activity"/>
    <property type="evidence" value="ECO:0007669"/>
    <property type="project" value="TreeGrafter"/>
</dbReference>
<comment type="subcellular location">
    <subcellularLocation>
        <location evidence="1">Cell membrane</location>
        <topology evidence="1">Multi-pass membrane protein</topology>
    </subcellularLocation>
</comment>
<feature type="transmembrane region" description="Helical" evidence="8">
    <location>
        <begin position="548"/>
        <end position="567"/>
    </location>
</feature>
<feature type="transmembrane region" description="Helical" evidence="8">
    <location>
        <begin position="314"/>
        <end position="338"/>
    </location>
</feature>
<evidence type="ECO:0008006" key="11">
    <source>
        <dbReference type="Google" id="ProtNLM"/>
    </source>
</evidence>
<feature type="transmembrane region" description="Helical" evidence="8">
    <location>
        <begin position="394"/>
        <end position="413"/>
    </location>
</feature>
<keyword evidence="4" id="KW-0808">Transferase</keyword>
<evidence type="ECO:0000256" key="3">
    <source>
        <dbReference type="ARBA" id="ARBA00022676"/>
    </source>
</evidence>
<dbReference type="InterPro" id="IPR050297">
    <property type="entry name" value="LipidA_mod_glycosyltrf_83"/>
</dbReference>
<reference evidence="9 10" key="1">
    <citation type="submission" date="2019-03" db="EMBL/GenBank/DDBJ databases">
        <title>Deep-cultivation of Planctomycetes and their phenomic and genomic characterization uncovers novel biology.</title>
        <authorList>
            <person name="Wiegand S."/>
            <person name="Jogler M."/>
            <person name="Boedeker C."/>
            <person name="Pinto D."/>
            <person name="Vollmers J."/>
            <person name="Rivas-Marin E."/>
            <person name="Kohn T."/>
            <person name="Peeters S.H."/>
            <person name="Heuer A."/>
            <person name="Rast P."/>
            <person name="Oberbeckmann S."/>
            <person name="Bunk B."/>
            <person name="Jeske O."/>
            <person name="Meyerdierks A."/>
            <person name="Storesund J.E."/>
            <person name="Kallscheuer N."/>
            <person name="Luecker S."/>
            <person name="Lage O.M."/>
            <person name="Pohl T."/>
            <person name="Merkel B.J."/>
            <person name="Hornburger P."/>
            <person name="Mueller R.-W."/>
            <person name="Bruemmer F."/>
            <person name="Labrenz M."/>
            <person name="Spormann A.M."/>
            <person name="Op den Camp H."/>
            <person name="Overmann J."/>
            <person name="Amann R."/>
            <person name="Jetten M.S.M."/>
            <person name="Mascher T."/>
            <person name="Medema M.H."/>
            <person name="Devos D.P."/>
            <person name="Kaster A.-K."/>
            <person name="Ovreas L."/>
            <person name="Rohde M."/>
            <person name="Galperin M.Y."/>
            <person name="Jogler C."/>
        </authorList>
    </citation>
    <scope>NUCLEOTIDE SEQUENCE [LARGE SCALE GENOMIC DNA]</scope>
    <source>
        <strain evidence="9 10">V144</strain>
    </source>
</reference>
<organism evidence="9 10">
    <name type="scientific">Gimesia aquarii</name>
    <dbReference type="NCBI Taxonomy" id="2527964"/>
    <lineage>
        <taxon>Bacteria</taxon>
        <taxon>Pseudomonadati</taxon>
        <taxon>Planctomycetota</taxon>
        <taxon>Planctomycetia</taxon>
        <taxon>Planctomycetales</taxon>
        <taxon>Planctomycetaceae</taxon>
        <taxon>Gimesia</taxon>
    </lineage>
</organism>
<dbReference type="KEGG" id="gaw:V144x_51320"/>
<evidence type="ECO:0000256" key="6">
    <source>
        <dbReference type="ARBA" id="ARBA00022989"/>
    </source>
</evidence>
<evidence type="ECO:0000313" key="9">
    <source>
        <dbReference type="EMBL" id="QDT99620.1"/>
    </source>
</evidence>
<evidence type="ECO:0000256" key="7">
    <source>
        <dbReference type="ARBA" id="ARBA00023136"/>
    </source>
</evidence>
<keyword evidence="2" id="KW-1003">Cell membrane</keyword>
<dbReference type="GO" id="GO:0009103">
    <property type="term" value="P:lipopolysaccharide biosynthetic process"/>
    <property type="evidence" value="ECO:0007669"/>
    <property type="project" value="UniProtKB-ARBA"/>
</dbReference>
<feature type="transmembrane region" description="Helical" evidence="8">
    <location>
        <begin position="119"/>
        <end position="142"/>
    </location>
</feature>
<evidence type="ECO:0000256" key="8">
    <source>
        <dbReference type="SAM" id="Phobius"/>
    </source>
</evidence>
<keyword evidence="6 8" id="KW-1133">Transmembrane helix</keyword>
<protein>
    <recommendedName>
        <fullName evidence="11">Glycosyltransferase RgtA/B/C/D-like domain-containing protein</fullName>
    </recommendedName>
</protein>
<sequence>MKDPARPQHITSIEDNPIFVRGALIWLLLFFITFISFTLPNNPSISRWDIVTNIPYLLLDLVDPLPEENPHPAGWSYFPQRFPLIGIALVILTGAWGLGQIVTRLIRIPLAPFTIERTVFAYGVGISGVSLLTLGGGLLGILSQTLCYLVLGLSALLGGISAYTESKRNISPTPPLKQSPSDTVSQETIFRGACCLLIFPFVLSMFLGSMLPSTDFDVLEYHFGGPKEFYQQGCISFLPHNVYTSFPFLTEMLTLLAMSLKADWYFGAQAGKLVLMSFSLFTALGIFAAARRWFGSETGWLAATIYLTTPWTYRISIIALTEGALSFYLMSSLLALMLTIQILKSFSICIADRPPTLDSNQEVAPNKKLCYLYGYTCLTGLLSGSAMACKYPGVLSVVIPIGLALLGFSWALLKHDKQQRMSVTLKLAGIFSLGTLLTIGPWLLKNLWETGNPVYPLLYSVFGGIDLNDHLNTKWKGGHSPKSHNPVNLGKNLIDVTMKSDWLSPLLFSLAPLAFLKQQHRRLIYWLWIYVGFLFLSWWVFTHRIDRFWVPMIPVASVLAGIGATWSSKRTWKTGAFIAILAAGLFNLCVVTSGLGGNNAYLDDLNYARKFTANLTGPEIMQLNQMQLGPNQVVLSVGDAELFNAEFPVIYSTVFDHEVFKQWTAEPEPGVPDKLLSMKSANKIKEKLKAERIAYIYVNWAEILRYRKPSSYGYTHYVSPGRFKKMVKEKVLLPALPNRFSYRKLDTLDNEELEELLNWAPELIIEREGERYFITAQIFPVAP</sequence>